<feature type="region of interest" description="Disordered" evidence="1">
    <location>
        <begin position="602"/>
        <end position="632"/>
    </location>
</feature>
<dbReference type="Proteomes" id="UP000055035">
    <property type="component" value="Unassembled WGS sequence"/>
</dbReference>
<sequence>MPRIDEVIDKIARFITANHITTGKEVLELLKKGKSNAAFLHACQQCKPQDQDTLRLIKLLISHHDDLKINVNATKDGFSALLFATVNENLDLYIDLLSAGAEDKTATTLMSSNFTSASKSIQKLYHEKFLTRYNILLNDFADKRSLPDRETYPNDEENAQFDLTRVIYILNVIQFLMEFQKPETRLQGGLPKNPSPLQLATISNEQMTKNRLLLEKLCLTIQNLSSTLRIKYSKFFSPAPFTWITFDQLGGIIIEPAEFKVTTIPVLDFDDLIESEDREQKLRLVSSSRQFLNEIGDLQPIIEEAVTDIIEKDLPALKAFFHKIAMSLMKSDQNIDVPPITLAASKCLVGYSNDVHNLIKLINLASFSEHIKMSKTSALPSSVLLEGKIKRPHRFEKRFDLSSKMGRHAALRLLQSLGELITGKNFSKFLIDLDPTVDWRTFIVIRDAITHQDEKDYHYKIEQFLQNEEALKQIFGDEFAYFWQRLINLLVLREQKLGAYQFDPKTYWANLFNLECSVKEPAPEEQKASSTVERRVNDQEENEFLDALKTYKAPESVFEQCKGIFSGAFRANKQQIGSILQCFPKKSMGEYYKHLSEILTKATSKPATSESERQRKREEEQLASQRREQERRAKFKGLDSLRAFADRLEVAPQAQHMLNPSKRLDLAIEALENIREFLIDVAYLNPSLAFTTVQDWDNHSKKLHRPALYKLLDDFHELNDAIEYNAGQLLQHLETLRGYKHFKACEFINNNYPALRAFRNYLEHGDPLFDNNNEVWTQSGYRQQQTAPMIIRLVFELLPQLQEIKQRILFTKTAIQEISNPKDEHPGPFVSDKEFQEWTKLSSKSYSPHGFFSLDGGQKDQSIFEAEKEFSYY</sequence>
<protein>
    <submittedName>
        <fullName evidence="2">Uncharacterized protein</fullName>
    </submittedName>
</protein>
<reference evidence="2 3" key="1">
    <citation type="submission" date="2015-11" db="EMBL/GenBank/DDBJ databases">
        <title>Genomic analysis of 38 Legionella species identifies large and diverse effector repertoires.</title>
        <authorList>
            <person name="Burstein D."/>
            <person name="Amaro F."/>
            <person name="Zusman T."/>
            <person name="Lifshitz Z."/>
            <person name="Cohen O."/>
            <person name="Gilbert J.A."/>
            <person name="Pupko T."/>
            <person name="Shuman H.A."/>
            <person name="Segal G."/>
        </authorList>
    </citation>
    <scope>NUCLEOTIDE SEQUENCE [LARGE SCALE GENOMIC DNA]</scope>
    <source>
        <strain evidence="2 3">BL-540</strain>
    </source>
</reference>
<dbReference type="AlphaFoldDB" id="A0A0W0V827"/>
<dbReference type="EMBL" id="LNYJ01000011">
    <property type="protein sequence ID" value="KTD16295.1"/>
    <property type="molecule type" value="Genomic_DNA"/>
</dbReference>
<feature type="compositionally biased region" description="Basic and acidic residues" evidence="1">
    <location>
        <begin position="610"/>
        <end position="632"/>
    </location>
</feature>
<evidence type="ECO:0000256" key="1">
    <source>
        <dbReference type="SAM" id="MobiDB-lite"/>
    </source>
</evidence>
<gene>
    <name evidence="2" type="ORF">Ljor_0601</name>
</gene>
<dbReference type="OrthoDB" id="5635022at2"/>
<name>A0A0W0V827_9GAMM</name>
<evidence type="ECO:0000313" key="2">
    <source>
        <dbReference type="EMBL" id="KTD16295.1"/>
    </source>
</evidence>
<organism evidence="2 3">
    <name type="scientific">Legionella jordanis</name>
    <dbReference type="NCBI Taxonomy" id="456"/>
    <lineage>
        <taxon>Bacteria</taxon>
        <taxon>Pseudomonadati</taxon>
        <taxon>Pseudomonadota</taxon>
        <taxon>Gammaproteobacteria</taxon>
        <taxon>Legionellales</taxon>
        <taxon>Legionellaceae</taxon>
        <taxon>Legionella</taxon>
    </lineage>
</organism>
<evidence type="ECO:0000313" key="3">
    <source>
        <dbReference type="Proteomes" id="UP000055035"/>
    </source>
</evidence>
<proteinExistence type="predicted"/>
<comment type="caution">
    <text evidence="2">The sequence shown here is derived from an EMBL/GenBank/DDBJ whole genome shotgun (WGS) entry which is preliminary data.</text>
</comment>
<dbReference type="RefSeq" id="WP_058470160.1">
    <property type="nucleotide sequence ID" value="NZ_CAAAIC010000004.1"/>
</dbReference>
<accession>A0A0W0V827</accession>
<dbReference type="PATRIC" id="fig|456.5.peg.635"/>
<keyword evidence="3" id="KW-1185">Reference proteome</keyword>